<protein>
    <recommendedName>
        <fullName evidence="5">Lipoprotein</fullName>
    </recommendedName>
</protein>
<feature type="signal peptide" evidence="2">
    <location>
        <begin position="1"/>
        <end position="20"/>
    </location>
</feature>
<name>A0ABS6EER5_9CLOT</name>
<organism evidence="3 4">
    <name type="scientific">Clostridium mobile</name>
    <dbReference type="NCBI Taxonomy" id="2841512"/>
    <lineage>
        <taxon>Bacteria</taxon>
        <taxon>Bacillati</taxon>
        <taxon>Bacillota</taxon>
        <taxon>Clostridia</taxon>
        <taxon>Eubacteriales</taxon>
        <taxon>Clostridiaceae</taxon>
        <taxon>Clostridium</taxon>
    </lineage>
</organism>
<sequence>MNKKLVSIIISALIVTSLSACGNKKSDTTVDNKNKENITITNPDDKSDENKTIQTSAAKTKPNEKTDEDKTIQTSATKTESNEKTNEDKTTNRYSIAGIDNPSEFKNTFNNIKELVASNDKEKVAEYINFPINVHIGGKKVAIETKDQFIKNYDEIFNDNVKAKLANQKVEETFVNADGIMVGDGEIWISVFNNSAHKYLIYAINNN</sequence>
<proteinExistence type="predicted"/>
<evidence type="ECO:0000256" key="2">
    <source>
        <dbReference type="SAM" id="SignalP"/>
    </source>
</evidence>
<dbReference type="RefSeq" id="WP_216438046.1">
    <property type="nucleotide sequence ID" value="NZ_JAHLQF010000001.1"/>
</dbReference>
<evidence type="ECO:0008006" key="5">
    <source>
        <dbReference type="Google" id="ProtNLM"/>
    </source>
</evidence>
<keyword evidence="4" id="KW-1185">Reference proteome</keyword>
<dbReference type="Proteomes" id="UP000726170">
    <property type="component" value="Unassembled WGS sequence"/>
</dbReference>
<feature type="compositionally biased region" description="Basic and acidic residues" evidence="1">
    <location>
        <begin position="80"/>
        <end position="91"/>
    </location>
</feature>
<evidence type="ECO:0000313" key="3">
    <source>
        <dbReference type="EMBL" id="MBU5483689.1"/>
    </source>
</evidence>
<feature type="region of interest" description="Disordered" evidence="1">
    <location>
        <begin position="24"/>
        <end position="95"/>
    </location>
</feature>
<keyword evidence="2" id="KW-0732">Signal</keyword>
<evidence type="ECO:0000313" key="4">
    <source>
        <dbReference type="Proteomes" id="UP000726170"/>
    </source>
</evidence>
<dbReference type="EMBL" id="JAHLQF010000001">
    <property type="protein sequence ID" value="MBU5483689.1"/>
    <property type="molecule type" value="Genomic_DNA"/>
</dbReference>
<feature type="compositionally biased region" description="Basic and acidic residues" evidence="1">
    <location>
        <begin position="24"/>
        <end position="36"/>
    </location>
</feature>
<comment type="caution">
    <text evidence="3">The sequence shown here is derived from an EMBL/GenBank/DDBJ whole genome shotgun (WGS) entry which is preliminary data.</text>
</comment>
<evidence type="ECO:0000256" key="1">
    <source>
        <dbReference type="SAM" id="MobiDB-lite"/>
    </source>
</evidence>
<feature type="compositionally biased region" description="Basic and acidic residues" evidence="1">
    <location>
        <begin position="61"/>
        <end position="71"/>
    </location>
</feature>
<reference evidence="3 4" key="1">
    <citation type="submission" date="2021-06" db="EMBL/GenBank/DDBJ databases">
        <authorList>
            <person name="Sun Q."/>
            <person name="Li D."/>
        </authorList>
    </citation>
    <scope>NUCLEOTIDE SEQUENCE [LARGE SCALE GENOMIC DNA]</scope>
    <source>
        <strain evidence="3 4">MSJ-11</strain>
    </source>
</reference>
<feature type="chain" id="PRO_5046347390" description="Lipoprotein" evidence="2">
    <location>
        <begin position="21"/>
        <end position="207"/>
    </location>
</feature>
<accession>A0ABS6EER5</accession>
<dbReference type="PROSITE" id="PS51257">
    <property type="entry name" value="PROKAR_LIPOPROTEIN"/>
    <property type="match status" value="1"/>
</dbReference>
<gene>
    <name evidence="3" type="ORF">KQI86_05055</name>
</gene>